<organism evidence="2 3">
    <name type="scientific">Golovinomyces cichoracearum</name>
    <dbReference type="NCBI Taxonomy" id="62708"/>
    <lineage>
        <taxon>Eukaryota</taxon>
        <taxon>Fungi</taxon>
        <taxon>Dikarya</taxon>
        <taxon>Ascomycota</taxon>
        <taxon>Pezizomycotina</taxon>
        <taxon>Leotiomycetes</taxon>
        <taxon>Erysiphales</taxon>
        <taxon>Erysiphaceae</taxon>
        <taxon>Golovinomyces</taxon>
    </lineage>
</organism>
<proteinExistence type="predicted"/>
<feature type="region of interest" description="Disordered" evidence="1">
    <location>
        <begin position="157"/>
        <end position="207"/>
    </location>
</feature>
<protein>
    <submittedName>
        <fullName evidence="2">Putative powdery mildew-specific protein</fullName>
    </submittedName>
</protein>
<evidence type="ECO:0000313" key="2">
    <source>
        <dbReference type="EMBL" id="RKF75725.1"/>
    </source>
</evidence>
<feature type="compositionally biased region" description="Polar residues" evidence="1">
    <location>
        <begin position="178"/>
        <end position="207"/>
    </location>
</feature>
<accession>A0A420IMM4</accession>
<dbReference type="AlphaFoldDB" id="A0A420IMM4"/>
<evidence type="ECO:0000313" key="3">
    <source>
        <dbReference type="Proteomes" id="UP000283383"/>
    </source>
</evidence>
<keyword evidence="3" id="KW-1185">Reference proteome</keyword>
<reference evidence="2 3" key="1">
    <citation type="journal article" date="2018" name="BMC Genomics">
        <title>Comparative genome analyses reveal sequence features reflecting distinct modes of host-adaptation between dicot and monocot powdery mildew.</title>
        <authorList>
            <person name="Wu Y."/>
            <person name="Ma X."/>
            <person name="Pan Z."/>
            <person name="Kale S.D."/>
            <person name="Song Y."/>
            <person name="King H."/>
            <person name="Zhang Q."/>
            <person name="Presley C."/>
            <person name="Deng X."/>
            <person name="Wei C.I."/>
            <person name="Xiao S."/>
        </authorList>
    </citation>
    <scope>NUCLEOTIDE SEQUENCE [LARGE SCALE GENOMIC DNA]</scope>
    <source>
        <strain evidence="2">UMSG3</strain>
    </source>
</reference>
<gene>
    <name evidence="2" type="ORF">GcM3_083028</name>
</gene>
<evidence type="ECO:0000256" key="1">
    <source>
        <dbReference type="SAM" id="MobiDB-lite"/>
    </source>
</evidence>
<dbReference type="Proteomes" id="UP000283383">
    <property type="component" value="Unassembled WGS sequence"/>
</dbReference>
<comment type="caution">
    <text evidence="2">The sequence shown here is derived from an EMBL/GenBank/DDBJ whole genome shotgun (WGS) entry which is preliminary data.</text>
</comment>
<dbReference type="EMBL" id="MCBQ01008317">
    <property type="protein sequence ID" value="RKF75725.1"/>
    <property type="molecule type" value="Genomic_DNA"/>
</dbReference>
<feature type="non-terminal residue" evidence="2">
    <location>
        <position position="207"/>
    </location>
</feature>
<name>A0A420IMM4_9PEZI</name>
<sequence>MSVQLPIELQKYKKYIDLSKWDDDEIDLNIEEANAKTLQTYIAQRLAWYAEIDYTAGRLWELYREDFKKWTLGMMDKSKVDILYLLRDSLAKNGVYVPRDNRRLAIRLLEVVNEEEEHEWTQEEIEIQTKRGGGFSSSYVPSHPEPYSYTKINQAQNMKKETDIPGRQEYQPIYSDQILRTPQYQPSKHNPRQTSTHGSSIPMTSSR</sequence>